<dbReference type="PANTHER" id="PTHR47417:SF1">
    <property type="entry name" value="SMR DOMAIN-CONTAINING PROTEIN YPL199C"/>
    <property type="match status" value="1"/>
</dbReference>
<protein>
    <recommendedName>
        <fullName evidence="3">Smr domain-containing protein</fullName>
    </recommendedName>
</protein>
<dbReference type="Proteomes" id="UP000298327">
    <property type="component" value="Unassembled WGS sequence"/>
</dbReference>
<feature type="compositionally biased region" description="Basic and acidic residues" evidence="1">
    <location>
        <begin position="96"/>
        <end position="105"/>
    </location>
</feature>
<keyword evidence="2" id="KW-1133">Transmembrane helix</keyword>
<evidence type="ECO:0000256" key="1">
    <source>
        <dbReference type="SAM" id="MobiDB-lite"/>
    </source>
</evidence>
<keyword evidence="2" id="KW-0472">Membrane</keyword>
<feature type="domain" description="Smr" evidence="3">
    <location>
        <begin position="363"/>
        <end position="439"/>
    </location>
</feature>
<evidence type="ECO:0000313" key="4">
    <source>
        <dbReference type="EMBL" id="TFY66840.1"/>
    </source>
</evidence>
<dbReference type="EMBL" id="SEOQ01000214">
    <property type="protein sequence ID" value="TFY66840.1"/>
    <property type="molecule type" value="Genomic_DNA"/>
</dbReference>
<dbReference type="STRING" id="205917.A0A4Y9YYK7"/>
<dbReference type="PANTHER" id="PTHR47417">
    <property type="entry name" value="SMR DOMAIN-CONTAINING PROTEIN YPL199C"/>
    <property type="match status" value="1"/>
</dbReference>
<name>A0A4Y9YYK7_9AGAM</name>
<accession>A0A4Y9YYK7</accession>
<feature type="transmembrane region" description="Helical" evidence="2">
    <location>
        <begin position="56"/>
        <end position="75"/>
    </location>
</feature>
<keyword evidence="2" id="KW-0812">Transmembrane</keyword>
<dbReference type="Gene3D" id="3.30.1370.110">
    <property type="match status" value="1"/>
</dbReference>
<evidence type="ECO:0000259" key="3">
    <source>
        <dbReference type="PROSITE" id="PS50828"/>
    </source>
</evidence>
<dbReference type="InterPro" id="IPR002625">
    <property type="entry name" value="Smr_dom"/>
</dbReference>
<feature type="compositionally biased region" description="Polar residues" evidence="1">
    <location>
        <begin position="110"/>
        <end position="119"/>
    </location>
</feature>
<dbReference type="PROSITE" id="PS50828">
    <property type="entry name" value="SMR"/>
    <property type="match status" value="1"/>
</dbReference>
<dbReference type="AlphaFoldDB" id="A0A4Y9YYK7"/>
<comment type="caution">
    <text evidence="4">The sequence shown here is derived from an EMBL/GenBank/DDBJ whole genome shotgun (WGS) entry which is preliminary data.</text>
</comment>
<proteinExistence type="predicted"/>
<reference evidence="4 5" key="1">
    <citation type="submission" date="2019-02" db="EMBL/GenBank/DDBJ databases">
        <title>Genome sequencing of the rare red list fungi Dentipellis fragilis.</title>
        <authorList>
            <person name="Buettner E."/>
            <person name="Kellner H."/>
        </authorList>
    </citation>
    <scope>NUCLEOTIDE SEQUENCE [LARGE SCALE GENOMIC DNA]</scope>
    <source>
        <strain evidence="4 5">DSM 105465</strain>
    </source>
</reference>
<sequence length="443" mass="49510">MTVRGNSRGTKAIKFCPCLPASAFLSPSVTVAVFPARRRTMVGKPAAHRYGYTSPATLGLVGLVGLAATFAYHLWNRNRSETQDEESSPEPCYPDPRTHVTDRRSAANAGPSNLSTFTYGQEYHPINSDDRTSKSFPFGSTAKLRVAKSYPTPAPSPSSSRIFHKEHEPIQPNSQWEQPAFDEERPYVHPPTAREEIEDISLKFERVSRPYSYVLPEACSPGPSEIIGVPERVRRPYAQVPEIARPTPISENTALPVGTEPIIDIFITPLDVEDDKEDNDEDLGRKLDLVDAHNYRTRAEREIHEAKVAFKWSQKMWKNGSKASAKRFSEEGKVHQAAAEDFNKKASAAYFAVNNKGRRANVIDLHKLRVAEAIQFAERSIAKAREKGYNHMRIIVGKGLHSENGTARLKPELQEWLKKQNLDVEVNSKNTGVLRIKLNAATA</sequence>
<dbReference type="InterPro" id="IPR013899">
    <property type="entry name" value="DUF1771"/>
</dbReference>
<feature type="region of interest" description="Disordered" evidence="1">
    <location>
        <begin position="80"/>
        <end position="134"/>
    </location>
</feature>
<dbReference type="OrthoDB" id="3231855at2759"/>
<organism evidence="4 5">
    <name type="scientific">Dentipellis fragilis</name>
    <dbReference type="NCBI Taxonomy" id="205917"/>
    <lineage>
        <taxon>Eukaryota</taxon>
        <taxon>Fungi</taxon>
        <taxon>Dikarya</taxon>
        <taxon>Basidiomycota</taxon>
        <taxon>Agaricomycotina</taxon>
        <taxon>Agaricomycetes</taxon>
        <taxon>Russulales</taxon>
        <taxon>Hericiaceae</taxon>
        <taxon>Dentipellis</taxon>
    </lineage>
</organism>
<dbReference type="InterPro" id="IPR053020">
    <property type="entry name" value="Smr_domain_protein"/>
</dbReference>
<evidence type="ECO:0000256" key="2">
    <source>
        <dbReference type="SAM" id="Phobius"/>
    </source>
</evidence>
<keyword evidence="5" id="KW-1185">Reference proteome</keyword>
<dbReference type="SMART" id="SM00463">
    <property type="entry name" value="SMR"/>
    <property type="match status" value="1"/>
</dbReference>
<dbReference type="SMART" id="SM01162">
    <property type="entry name" value="DUF1771"/>
    <property type="match status" value="1"/>
</dbReference>
<dbReference type="InterPro" id="IPR036063">
    <property type="entry name" value="Smr_dom_sf"/>
</dbReference>
<evidence type="ECO:0000313" key="5">
    <source>
        <dbReference type="Proteomes" id="UP000298327"/>
    </source>
</evidence>
<gene>
    <name evidence="4" type="ORF">EVG20_g4247</name>
</gene>
<dbReference type="SUPFAM" id="SSF160443">
    <property type="entry name" value="SMR domain-like"/>
    <property type="match status" value="1"/>
</dbReference>
<dbReference type="Pfam" id="PF01713">
    <property type="entry name" value="Smr"/>
    <property type="match status" value="1"/>
</dbReference>
<dbReference type="Pfam" id="PF08590">
    <property type="entry name" value="DUF1771"/>
    <property type="match status" value="1"/>
</dbReference>